<proteinExistence type="predicted"/>
<evidence type="ECO:0000313" key="5">
    <source>
        <dbReference type="EMBL" id="MBS7458221.1"/>
    </source>
</evidence>
<dbReference type="Pfam" id="PF13202">
    <property type="entry name" value="EF-hand_5"/>
    <property type="match status" value="2"/>
</dbReference>
<gene>
    <name evidence="5" type="ORF">KB893_013865</name>
    <name evidence="4" type="ORF">KB893_02020</name>
</gene>
<evidence type="ECO:0000259" key="3">
    <source>
        <dbReference type="Pfam" id="PF13202"/>
    </source>
</evidence>
<feature type="domain" description="EF-hand" evidence="3">
    <location>
        <begin position="30"/>
        <end position="43"/>
    </location>
</feature>
<feature type="region of interest" description="Disordered" evidence="1">
    <location>
        <begin position="49"/>
        <end position="119"/>
    </location>
</feature>
<dbReference type="InterPro" id="IPR018247">
    <property type="entry name" value="EF_Hand_1_Ca_BS"/>
</dbReference>
<dbReference type="EMBL" id="JAGQFT020000009">
    <property type="protein sequence ID" value="MBS7458221.1"/>
    <property type="molecule type" value="Genomic_DNA"/>
</dbReference>
<dbReference type="EMBL" id="JAGQFT010000007">
    <property type="protein sequence ID" value="MBR0561300.1"/>
    <property type="molecule type" value="Genomic_DNA"/>
</dbReference>
<dbReference type="SUPFAM" id="SSF47473">
    <property type="entry name" value="EF-hand"/>
    <property type="match status" value="1"/>
</dbReference>
<evidence type="ECO:0000313" key="6">
    <source>
        <dbReference type="Proteomes" id="UP000675747"/>
    </source>
</evidence>
<reference evidence="4" key="2">
    <citation type="submission" date="2021-04" db="EMBL/GenBank/DDBJ databases">
        <authorList>
            <person name="Karlyshev A.V."/>
        </authorList>
    </citation>
    <scope>NUCLEOTIDE SEQUENCE</scope>
    <source>
        <strain evidence="4">LMG 29479</strain>
    </source>
</reference>
<dbReference type="Gene3D" id="1.10.238.10">
    <property type="entry name" value="EF-hand"/>
    <property type="match status" value="1"/>
</dbReference>
<accession>A0A8J7VQR8</accession>
<keyword evidence="2" id="KW-0732">Signal</keyword>
<keyword evidence="6" id="KW-1185">Reference proteome</keyword>
<feature type="compositionally biased region" description="Basic and acidic residues" evidence="1">
    <location>
        <begin position="79"/>
        <end position="112"/>
    </location>
</feature>
<dbReference type="GO" id="GO:0005509">
    <property type="term" value="F:calcium ion binding"/>
    <property type="evidence" value="ECO:0007669"/>
    <property type="project" value="InterPro"/>
</dbReference>
<name>A0A8J7VQR8_9GAMM</name>
<dbReference type="AlphaFoldDB" id="A0A8J7VQR8"/>
<comment type="caution">
    <text evidence="4">The sequence shown here is derived from an EMBL/GenBank/DDBJ whole genome shotgun (WGS) entry which is preliminary data.</text>
</comment>
<feature type="signal peptide" evidence="2">
    <location>
        <begin position="1"/>
        <end position="23"/>
    </location>
</feature>
<dbReference type="InterPro" id="IPR002048">
    <property type="entry name" value="EF_hand_dom"/>
</dbReference>
<evidence type="ECO:0000256" key="2">
    <source>
        <dbReference type="SAM" id="SignalP"/>
    </source>
</evidence>
<dbReference type="InterPro" id="IPR011992">
    <property type="entry name" value="EF-hand-dom_pair"/>
</dbReference>
<dbReference type="PROSITE" id="PS00018">
    <property type="entry name" value="EF_HAND_1"/>
    <property type="match status" value="1"/>
</dbReference>
<dbReference type="RefSeq" id="WP_211925269.1">
    <property type="nucleotide sequence ID" value="NZ_JAGQFT020000009.1"/>
</dbReference>
<organism evidence="4">
    <name type="scientific">Coralloluteibacterium stylophorae</name>
    <dbReference type="NCBI Taxonomy" id="1776034"/>
    <lineage>
        <taxon>Bacteria</taxon>
        <taxon>Pseudomonadati</taxon>
        <taxon>Pseudomonadota</taxon>
        <taxon>Gammaproteobacteria</taxon>
        <taxon>Lysobacterales</taxon>
        <taxon>Lysobacteraceae</taxon>
        <taxon>Coralloluteibacterium</taxon>
    </lineage>
</organism>
<dbReference type="Proteomes" id="UP000675747">
    <property type="component" value="Unassembled WGS sequence"/>
</dbReference>
<sequence>MRTRTALTTALLAGMLAAPAAFAGDMEWSQLDTDSDGMLSREEAMGHTALSSNFAQADTDRDGMLSSAEYKAWQGRNGNKGDRMDHSEMRDGMNDSSTDDGRMGDTRQRGDDSGDDDML</sequence>
<protein>
    <recommendedName>
        <fullName evidence="3">EF-hand domain-containing protein</fullName>
    </recommendedName>
</protein>
<reference evidence="5 6" key="1">
    <citation type="journal article" date="2021" name="Microbiol. Resour. Announc.">
        <title>Draft Genome Sequence of Coralloluteibacterium stylophorae LMG 29479T.</title>
        <authorList>
            <person name="Karlyshev A.V."/>
            <person name="Kudryashova E.B."/>
            <person name="Ariskina E.V."/>
            <person name="Conroy A.P."/>
            <person name="Abidueva E.Y."/>
        </authorList>
    </citation>
    <scope>NUCLEOTIDE SEQUENCE [LARGE SCALE GENOMIC DNA]</scope>
    <source>
        <strain evidence="5 6">LMG 29479</strain>
    </source>
</reference>
<evidence type="ECO:0000313" key="4">
    <source>
        <dbReference type="EMBL" id="MBR0561300.1"/>
    </source>
</evidence>
<evidence type="ECO:0000256" key="1">
    <source>
        <dbReference type="SAM" id="MobiDB-lite"/>
    </source>
</evidence>
<feature type="chain" id="PRO_5042774127" description="EF-hand domain-containing protein" evidence="2">
    <location>
        <begin position="24"/>
        <end position="119"/>
    </location>
</feature>
<feature type="domain" description="EF-hand" evidence="3">
    <location>
        <begin position="54"/>
        <end position="71"/>
    </location>
</feature>